<evidence type="ECO:0000313" key="2">
    <source>
        <dbReference type="Proteomes" id="UP001153269"/>
    </source>
</evidence>
<sequence>MHLLPDDPENDSRTGLSVSWSAGRWLSPVRKAARGPERVRRSAAETLDSLRALLAAHLSYASVRVKVKKFNKALSP</sequence>
<dbReference type="Proteomes" id="UP001153269">
    <property type="component" value="Unassembled WGS sequence"/>
</dbReference>
<gene>
    <name evidence="1" type="ORF">PLEPLA_LOCUS25114</name>
</gene>
<dbReference type="AlphaFoldDB" id="A0A9N7UUN7"/>
<comment type="caution">
    <text evidence="1">The sequence shown here is derived from an EMBL/GenBank/DDBJ whole genome shotgun (WGS) entry which is preliminary data.</text>
</comment>
<organism evidence="1 2">
    <name type="scientific">Pleuronectes platessa</name>
    <name type="common">European plaice</name>
    <dbReference type="NCBI Taxonomy" id="8262"/>
    <lineage>
        <taxon>Eukaryota</taxon>
        <taxon>Metazoa</taxon>
        <taxon>Chordata</taxon>
        <taxon>Craniata</taxon>
        <taxon>Vertebrata</taxon>
        <taxon>Euteleostomi</taxon>
        <taxon>Actinopterygii</taxon>
        <taxon>Neopterygii</taxon>
        <taxon>Teleostei</taxon>
        <taxon>Neoteleostei</taxon>
        <taxon>Acanthomorphata</taxon>
        <taxon>Carangaria</taxon>
        <taxon>Pleuronectiformes</taxon>
        <taxon>Pleuronectoidei</taxon>
        <taxon>Pleuronectidae</taxon>
        <taxon>Pleuronectes</taxon>
    </lineage>
</organism>
<dbReference type="EMBL" id="CADEAL010001981">
    <property type="protein sequence ID" value="CAB1437081.1"/>
    <property type="molecule type" value="Genomic_DNA"/>
</dbReference>
<accession>A0A9N7UUN7</accession>
<name>A0A9N7UUN7_PLEPL</name>
<proteinExistence type="predicted"/>
<reference evidence="1" key="1">
    <citation type="submission" date="2020-03" db="EMBL/GenBank/DDBJ databases">
        <authorList>
            <person name="Weist P."/>
        </authorList>
    </citation>
    <scope>NUCLEOTIDE SEQUENCE</scope>
</reference>
<keyword evidence="2" id="KW-1185">Reference proteome</keyword>
<evidence type="ECO:0000313" key="1">
    <source>
        <dbReference type="EMBL" id="CAB1437081.1"/>
    </source>
</evidence>
<protein>
    <submittedName>
        <fullName evidence="1">Uncharacterized protein</fullName>
    </submittedName>
</protein>